<feature type="transmembrane region" description="Helical" evidence="1">
    <location>
        <begin position="209"/>
        <end position="228"/>
    </location>
</feature>
<dbReference type="NCBIfam" id="TIGR03082">
    <property type="entry name" value="Gneg_AbrB_dup"/>
    <property type="match status" value="2"/>
</dbReference>
<comment type="caution">
    <text evidence="2">The sequence shown here is derived from an EMBL/GenBank/DDBJ whole genome shotgun (WGS) entry which is preliminary data.</text>
</comment>
<dbReference type="Proteomes" id="UP001500523">
    <property type="component" value="Unassembled WGS sequence"/>
</dbReference>
<dbReference type="InterPro" id="IPR007820">
    <property type="entry name" value="AbrB_fam"/>
</dbReference>
<dbReference type="InterPro" id="IPR017516">
    <property type="entry name" value="AbrB_dup"/>
</dbReference>
<feature type="transmembrane region" description="Helical" evidence="1">
    <location>
        <begin position="151"/>
        <end position="170"/>
    </location>
</feature>
<evidence type="ECO:0000313" key="2">
    <source>
        <dbReference type="EMBL" id="GAA3716695.1"/>
    </source>
</evidence>
<dbReference type="PIRSF" id="PIRSF038991">
    <property type="entry name" value="Protein_AbrB"/>
    <property type="match status" value="1"/>
</dbReference>
<organism evidence="2 3">
    <name type="scientific">Sphingomonas cynarae</name>
    <dbReference type="NCBI Taxonomy" id="930197"/>
    <lineage>
        <taxon>Bacteria</taxon>
        <taxon>Pseudomonadati</taxon>
        <taxon>Pseudomonadota</taxon>
        <taxon>Alphaproteobacteria</taxon>
        <taxon>Sphingomonadales</taxon>
        <taxon>Sphingomonadaceae</taxon>
        <taxon>Sphingomonas</taxon>
    </lineage>
</organism>
<sequence length="347" mass="35747">MKDPAAILRFLAALGVGAAGGVLFRSIGAPLPWVLGSMAACAAASIAGLPVAASSAARRPMAAVIGVVLGSSFRPDLFEQAREWIVPLALLPVFLASAAFVCVTYFRRVAKFDPVTAYFAGMPGGIAEMVVMGSERGADERTIGLIHGARIFLVVFTLPFLIRLVATPVAPPAATVIQQGDVANLALLGWSVGCVVVGLAVGRLLRLPAWHLVGPLAVSAVVHATGIADFRIPAWALAAAQVGLGATIGCRFVGMTMRALLRTLLLAAGSTVLLLVLTVLWAVGIAAVTGLDPVLLVLAYSPGGLAEMSMVALSLALEPAFVIVHHLARVVLVLIGAPFAFRPPPLP</sequence>
<feature type="transmembrane region" description="Helical" evidence="1">
    <location>
        <begin position="320"/>
        <end position="341"/>
    </location>
</feature>
<proteinExistence type="predicted"/>
<feature type="transmembrane region" description="Helical" evidence="1">
    <location>
        <begin position="294"/>
        <end position="313"/>
    </location>
</feature>
<evidence type="ECO:0000313" key="3">
    <source>
        <dbReference type="Proteomes" id="UP001500523"/>
    </source>
</evidence>
<dbReference type="RefSeq" id="WP_344693874.1">
    <property type="nucleotide sequence ID" value="NZ_BAABBF010000006.1"/>
</dbReference>
<reference evidence="3" key="1">
    <citation type="journal article" date="2019" name="Int. J. Syst. Evol. Microbiol.">
        <title>The Global Catalogue of Microorganisms (GCM) 10K type strain sequencing project: providing services to taxonomists for standard genome sequencing and annotation.</title>
        <authorList>
            <consortium name="The Broad Institute Genomics Platform"/>
            <consortium name="The Broad Institute Genome Sequencing Center for Infectious Disease"/>
            <person name="Wu L."/>
            <person name="Ma J."/>
        </authorList>
    </citation>
    <scope>NUCLEOTIDE SEQUENCE [LARGE SCALE GENOMIC DNA]</scope>
    <source>
        <strain evidence="3">JCM 17498</strain>
    </source>
</reference>
<feature type="transmembrane region" description="Helical" evidence="1">
    <location>
        <begin position="182"/>
        <end position="202"/>
    </location>
</feature>
<dbReference type="Pfam" id="PF05145">
    <property type="entry name" value="AbrB"/>
    <property type="match status" value="1"/>
</dbReference>
<keyword evidence="1" id="KW-0472">Membrane</keyword>
<feature type="transmembrane region" description="Helical" evidence="1">
    <location>
        <begin position="7"/>
        <end position="27"/>
    </location>
</feature>
<feature type="transmembrane region" description="Helical" evidence="1">
    <location>
        <begin position="234"/>
        <end position="253"/>
    </location>
</feature>
<gene>
    <name evidence="2" type="ORF">GCM10022268_26360</name>
</gene>
<keyword evidence="1" id="KW-1133">Transmembrane helix</keyword>
<accession>A0ABP7ECQ5</accession>
<evidence type="ECO:0000256" key="1">
    <source>
        <dbReference type="SAM" id="Phobius"/>
    </source>
</evidence>
<name>A0ABP7ECQ5_9SPHN</name>
<keyword evidence="1" id="KW-0812">Transmembrane</keyword>
<feature type="transmembrane region" description="Helical" evidence="1">
    <location>
        <begin position="265"/>
        <end position="288"/>
    </location>
</feature>
<feature type="transmembrane region" description="Helical" evidence="1">
    <location>
        <begin position="84"/>
        <end position="106"/>
    </location>
</feature>
<dbReference type="PANTHER" id="PTHR38457">
    <property type="entry name" value="REGULATOR ABRB-RELATED"/>
    <property type="match status" value="1"/>
</dbReference>
<protein>
    <submittedName>
        <fullName evidence="2">AbrB family transcriptional regulator</fullName>
    </submittedName>
</protein>
<keyword evidence="3" id="KW-1185">Reference proteome</keyword>
<feature type="transmembrane region" description="Helical" evidence="1">
    <location>
        <begin position="33"/>
        <end position="53"/>
    </location>
</feature>
<dbReference type="EMBL" id="BAABBF010000006">
    <property type="protein sequence ID" value="GAA3716695.1"/>
    <property type="molecule type" value="Genomic_DNA"/>
</dbReference>
<dbReference type="PANTHER" id="PTHR38457:SF1">
    <property type="entry name" value="REGULATOR ABRB-RELATED"/>
    <property type="match status" value="1"/>
</dbReference>